<dbReference type="Proteomes" id="UP000738431">
    <property type="component" value="Chromosome"/>
</dbReference>
<evidence type="ECO:0000256" key="4">
    <source>
        <dbReference type="SAM" id="SignalP"/>
    </source>
</evidence>
<evidence type="ECO:0000259" key="5">
    <source>
        <dbReference type="Pfam" id="PF01229"/>
    </source>
</evidence>
<dbReference type="PANTHER" id="PTHR12631">
    <property type="entry name" value="ALPHA-L-IDURONIDASE"/>
    <property type="match status" value="1"/>
</dbReference>
<keyword evidence="3" id="KW-0326">Glycosidase</keyword>
<feature type="signal peptide" evidence="4">
    <location>
        <begin position="1"/>
        <end position="28"/>
    </location>
</feature>
<dbReference type="InterPro" id="IPR051923">
    <property type="entry name" value="Glycosyl_Hydrolase_39"/>
</dbReference>
<dbReference type="EMBL" id="CP139781">
    <property type="protein sequence ID" value="WRQ87784.1"/>
    <property type="molecule type" value="Genomic_DNA"/>
</dbReference>
<dbReference type="SUPFAM" id="SSF51445">
    <property type="entry name" value="(Trans)glycosidases"/>
    <property type="match status" value="1"/>
</dbReference>
<evidence type="ECO:0000313" key="7">
    <source>
        <dbReference type="Proteomes" id="UP000738431"/>
    </source>
</evidence>
<dbReference type="Gene3D" id="2.60.40.1500">
    <property type="entry name" value="Glycosyl hydrolase domain, family 39"/>
    <property type="match status" value="1"/>
</dbReference>
<keyword evidence="7" id="KW-1185">Reference proteome</keyword>
<dbReference type="InterPro" id="IPR049166">
    <property type="entry name" value="GH39_cat"/>
</dbReference>
<dbReference type="SUPFAM" id="SSF51011">
    <property type="entry name" value="Glycosyl hydrolase domain"/>
    <property type="match status" value="1"/>
</dbReference>
<protein>
    <submittedName>
        <fullName evidence="6">Beta-xylosidase</fullName>
    </submittedName>
</protein>
<evidence type="ECO:0000256" key="3">
    <source>
        <dbReference type="ARBA" id="ARBA00023295"/>
    </source>
</evidence>
<organism evidence="6 7">
    <name type="scientific">Actomonas aquatica</name>
    <dbReference type="NCBI Taxonomy" id="2866162"/>
    <lineage>
        <taxon>Bacteria</taxon>
        <taxon>Pseudomonadati</taxon>
        <taxon>Verrucomicrobiota</taxon>
        <taxon>Opitutia</taxon>
        <taxon>Opitutales</taxon>
        <taxon>Opitutaceae</taxon>
        <taxon>Actomonas</taxon>
    </lineage>
</organism>
<feature type="domain" description="Glycosyl hydrolases family 39 N-terminal catalytic" evidence="5">
    <location>
        <begin position="102"/>
        <end position="540"/>
    </location>
</feature>
<reference evidence="6 7" key="1">
    <citation type="submission" date="2021-08" db="EMBL/GenBank/DDBJ databases">
        <authorList>
            <person name="Zhang D."/>
            <person name="Zhang A."/>
            <person name="Wang L."/>
        </authorList>
    </citation>
    <scope>NUCLEOTIDE SEQUENCE [LARGE SCALE GENOMIC DNA]</scope>
    <source>
        <strain evidence="6 7">WL0086</strain>
    </source>
</reference>
<dbReference type="RefSeq" id="WP_221029175.1">
    <property type="nucleotide sequence ID" value="NZ_CP139781.1"/>
</dbReference>
<proteinExistence type="inferred from homology"/>
<reference evidence="6 7" key="2">
    <citation type="submission" date="2023-12" db="EMBL/GenBank/DDBJ databases">
        <title>Description of an unclassified Opitutus bacterium of Verrucomicrobiota.</title>
        <authorList>
            <person name="Zhang D.-F."/>
        </authorList>
    </citation>
    <scope>NUCLEOTIDE SEQUENCE [LARGE SCALE GENOMIC DNA]</scope>
    <source>
        <strain evidence="6 7">WL0086</strain>
    </source>
</reference>
<dbReference type="PRINTS" id="PR00745">
    <property type="entry name" value="GLHYDRLASE39"/>
</dbReference>
<evidence type="ECO:0000256" key="2">
    <source>
        <dbReference type="ARBA" id="ARBA00022801"/>
    </source>
</evidence>
<dbReference type="InterPro" id="IPR000514">
    <property type="entry name" value="Glyco_hydro_39"/>
</dbReference>
<keyword evidence="4" id="KW-0732">Signal</keyword>
<comment type="similarity">
    <text evidence="1">Belongs to the glycosyl hydrolase 39 family.</text>
</comment>
<evidence type="ECO:0000256" key="1">
    <source>
        <dbReference type="ARBA" id="ARBA00008875"/>
    </source>
</evidence>
<dbReference type="Pfam" id="PF01229">
    <property type="entry name" value="Glyco_hydro_39"/>
    <property type="match status" value="1"/>
</dbReference>
<dbReference type="PANTHER" id="PTHR12631:SF8">
    <property type="entry name" value="ALPHA-L-IDURONIDASE"/>
    <property type="match status" value="1"/>
</dbReference>
<keyword evidence="2" id="KW-0378">Hydrolase</keyword>
<evidence type="ECO:0000313" key="6">
    <source>
        <dbReference type="EMBL" id="WRQ87784.1"/>
    </source>
</evidence>
<gene>
    <name evidence="6" type="ORF">K1X11_000070</name>
</gene>
<name>A0ABZ1C864_9BACT</name>
<accession>A0ABZ1C864</accession>
<dbReference type="Gene3D" id="3.20.20.80">
    <property type="entry name" value="Glycosidases"/>
    <property type="match status" value="1"/>
</dbReference>
<dbReference type="InterPro" id="IPR017853">
    <property type="entry name" value="GH"/>
</dbReference>
<sequence length="559" mass="61932">MPLPLCSRPHWAALAALFTVVAAVPAAAQPVTTLTVHTDEPIGELRPIWNYFGYDEALTTLTPEGQHLLGELRALAAPAPIHVRVHHLLTSGDGTLALKWSSTNAYTEDAAGNPVYDWTIMDQIMDELTRYNTEPFVQAGFMPRDLSSQPEPYTPELTQRGLPKDMVSGGAFYPPKDYQKWQDLIAAWVQHSVDRYGRERVESWLWEPWNEPESPYFKGTMEEFFMLYDHFAAGVKSVLPQARVGGPHVTDPGWKNGDVFMEAFLEHCRSGLNAATGEIGAPLDFIAFHAKGTTRLDEQGRVEMNLRNQLKTIDTYARIIASFPEYKDLPVYIGESDPEGCAGCPATLDPERDYRRTSQFAAYSAAAFMRKQDLMAEHGVRLEGAVSWAFTFHDQPWFNGLRAFTTNEVALPVLNAFRLFAQLEGERVRVDNPDMLSTAQIIADSVRGRPDVGAVATTSGQVLLWNFHDIDTDDQSATVRLVWTGGTAPLYATAQRIDATHANAYTTWREMGEPQEPTPAQIAALHAASQLTSENLRLAADGSVTLTLAPQSVVLVEVP</sequence>
<feature type="chain" id="PRO_5045269866" evidence="4">
    <location>
        <begin position="29"/>
        <end position="559"/>
    </location>
</feature>